<comment type="caution">
    <text evidence="1">The sequence shown here is derived from an EMBL/GenBank/DDBJ whole genome shotgun (WGS) entry which is preliminary data.</text>
</comment>
<gene>
    <name evidence="1" type="ORF">PoB_000811500</name>
</gene>
<proteinExistence type="predicted"/>
<name>A0AAV3YGI7_9GAST</name>
<organism evidence="1 2">
    <name type="scientific">Plakobranchus ocellatus</name>
    <dbReference type="NCBI Taxonomy" id="259542"/>
    <lineage>
        <taxon>Eukaryota</taxon>
        <taxon>Metazoa</taxon>
        <taxon>Spiralia</taxon>
        <taxon>Lophotrochozoa</taxon>
        <taxon>Mollusca</taxon>
        <taxon>Gastropoda</taxon>
        <taxon>Heterobranchia</taxon>
        <taxon>Euthyneura</taxon>
        <taxon>Panpulmonata</taxon>
        <taxon>Sacoglossa</taxon>
        <taxon>Placobranchoidea</taxon>
        <taxon>Plakobranchidae</taxon>
        <taxon>Plakobranchus</taxon>
    </lineage>
</organism>
<dbReference type="Proteomes" id="UP000735302">
    <property type="component" value="Unassembled WGS sequence"/>
</dbReference>
<evidence type="ECO:0000313" key="2">
    <source>
        <dbReference type="Proteomes" id="UP000735302"/>
    </source>
</evidence>
<accession>A0AAV3YGI7</accession>
<reference evidence="1 2" key="1">
    <citation type="journal article" date="2021" name="Elife">
        <title>Chloroplast acquisition without the gene transfer in kleptoplastic sea slugs, Plakobranchus ocellatus.</title>
        <authorList>
            <person name="Maeda T."/>
            <person name="Takahashi S."/>
            <person name="Yoshida T."/>
            <person name="Shimamura S."/>
            <person name="Takaki Y."/>
            <person name="Nagai Y."/>
            <person name="Toyoda A."/>
            <person name="Suzuki Y."/>
            <person name="Arimoto A."/>
            <person name="Ishii H."/>
            <person name="Satoh N."/>
            <person name="Nishiyama T."/>
            <person name="Hasebe M."/>
            <person name="Maruyama T."/>
            <person name="Minagawa J."/>
            <person name="Obokata J."/>
            <person name="Shigenobu S."/>
        </authorList>
    </citation>
    <scope>NUCLEOTIDE SEQUENCE [LARGE SCALE GENOMIC DNA]</scope>
</reference>
<sequence length="157" mass="18927">MGTEYYKRPYPSIQRVEETINDFCFRTENLKKIWQDQVMDILKKCDHSVIRSIIGHLSSLDKDFRDFTRRLLSLPTPKKPSMNFKRSSQLFQRRKDATKLGVGMVLQEKMNWLFRLFKNEHISLNVCKTQQFQRPERKRVNPLKRLMLTLGRRMFQS</sequence>
<protein>
    <submittedName>
        <fullName evidence="1">Uncharacterized protein</fullName>
    </submittedName>
</protein>
<keyword evidence="2" id="KW-1185">Reference proteome</keyword>
<dbReference type="AlphaFoldDB" id="A0AAV3YGI7"/>
<dbReference type="EMBL" id="BLXT01000945">
    <property type="protein sequence ID" value="GFN81609.1"/>
    <property type="molecule type" value="Genomic_DNA"/>
</dbReference>
<evidence type="ECO:0000313" key="1">
    <source>
        <dbReference type="EMBL" id="GFN81609.1"/>
    </source>
</evidence>